<gene>
    <name evidence="1" type="ORF">FPCIR_8068</name>
</gene>
<dbReference type="AlphaFoldDB" id="A0A8H5L6X1"/>
<dbReference type="EMBL" id="JAAOAS010000199">
    <property type="protein sequence ID" value="KAF5586048.1"/>
    <property type="molecule type" value="Genomic_DNA"/>
</dbReference>
<organism evidence="1 2">
    <name type="scientific">Fusarium pseudocircinatum</name>
    <dbReference type="NCBI Taxonomy" id="56676"/>
    <lineage>
        <taxon>Eukaryota</taxon>
        <taxon>Fungi</taxon>
        <taxon>Dikarya</taxon>
        <taxon>Ascomycota</taxon>
        <taxon>Pezizomycotina</taxon>
        <taxon>Sordariomycetes</taxon>
        <taxon>Hypocreomycetidae</taxon>
        <taxon>Hypocreales</taxon>
        <taxon>Nectriaceae</taxon>
        <taxon>Fusarium</taxon>
        <taxon>Fusarium fujikuroi species complex</taxon>
    </lineage>
</organism>
<dbReference type="OrthoDB" id="4763081at2759"/>
<protein>
    <submittedName>
        <fullName evidence="1">Uncharacterized protein</fullName>
    </submittedName>
</protein>
<name>A0A8H5L6X1_9HYPO</name>
<reference evidence="1 2" key="1">
    <citation type="submission" date="2020-05" db="EMBL/GenBank/DDBJ databases">
        <title>Identification and distribution of gene clusters putatively required for synthesis of sphingolipid metabolism inhibitors in phylogenetically diverse species of the filamentous fungus Fusarium.</title>
        <authorList>
            <person name="Kim H.-S."/>
            <person name="Busman M."/>
            <person name="Brown D.W."/>
            <person name="Divon H."/>
            <person name="Uhlig S."/>
            <person name="Proctor R.H."/>
        </authorList>
    </citation>
    <scope>NUCLEOTIDE SEQUENCE [LARGE SCALE GENOMIC DNA]</scope>
    <source>
        <strain evidence="1 2">NRRL 36939</strain>
    </source>
</reference>
<keyword evidence="2" id="KW-1185">Reference proteome</keyword>
<comment type="caution">
    <text evidence="1">The sequence shown here is derived from an EMBL/GenBank/DDBJ whole genome shotgun (WGS) entry which is preliminary data.</text>
</comment>
<evidence type="ECO:0000313" key="2">
    <source>
        <dbReference type="Proteomes" id="UP000546213"/>
    </source>
</evidence>
<dbReference type="Proteomes" id="UP000546213">
    <property type="component" value="Unassembled WGS sequence"/>
</dbReference>
<sequence length="303" mass="34629">MFDTEIPRVTDISVVRLDNNHQLDLTFFCKQGASSAILGGSFALGHYLSYWAVNPTPVAVTVLLHYAAPEKDILWLEIRLNGDNYSMLLNTRSAGVIHAGLQADPNKRLDGNIFSLRYRIRPQLLFLWKGRDDCFPKPCLLCAIYPQGDALTPDQESLITGPQMPSFRPLFASHRPAWSWAPLQYISSIVVQEQDDDPGFVGMCIYYEGGGRRFIGDAARFRGRECLRDSRAFAPITHMYVEKWVEPGRTGQFMKMRVHFGRGWRQGIDTEYEEYKLEGELHFWYGPLITPEFKVLPSGSWQQ</sequence>
<accession>A0A8H5L6X1</accession>
<evidence type="ECO:0000313" key="1">
    <source>
        <dbReference type="EMBL" id="KAF5586048.1"/>
    </source>
</evidence>
<proteinExistence type="predicted"/>